<feature type="non-terminal residue" evidence="2">
    <location>
        <position position="1"/>
    </location>
</feature>
<reference evidence="2" key="1">
    <citation type="submission" date="2013-12" db="EMBL/GenBank/DDBJ databases">
        <title>A Varibaculum cambriense genome reconstructed from a premature infant gut community with otherwise low bacterial novelty that shifts toward anaerobic metabolism during the third week of life.</title>
        <authorList>
            <person name="Brown C.T."/>
            <person name="Sharon I."/>
            <person name="Thomas B.C."/>
            <person name="Castelle C.J."/>
            <person name="Morowitz M.J."/>
            <person name="Banfield J.F."/>
        </authorList>
    </citation>
    <scope>NUCLEOTIDE SEQUENCE</scope>
</reference>
<sequence length="69" mass="8014">ADKIAIHLNDTHPVLSIPEMMRLLIDEHQFSWDDAFEVCCQVFSYTNHTLMSEALETWPVDMLGKILPR</sequence>
<organism evidence="2">
    <name type="scientific">human gut metagenome</name>
    <dbReference type="NCBI Taxonomy" id="408170"/>
    <lineage>
        <taxon>unclassified sequences</taxon>
        <taxon>metagenomes</taxon>
        <taxon>organismal metagenomes</taxon>
    </lineage>
</organism>
<proteinExistence type="inferred from homology"/>
<dbReference type="EMBL" id="AZMM01004267">
    <property type="protein sequence ID" value="ETJ41791.1"/>
    <property type="molecule type" value="Genomic_DNA"/>
</dbReference>
<dbReference type="GO" id="GO:0008184">
    <property type="term" value="F:glycogen phosphorylase activity"/>
    <property type="evidence" value="ECO:0007669"/>
    <property type="project" value="InterPro"/>
</dbReference>
<dbReference type="PANTHER" id="PTHR11468:SF3">
    <property type="entry name" value="GLYCOGEN PHOSPHORYLASE, LIVER FORM"/>
    <property type="match status" value="1"/>
</dbReference>
<dbReference type="GO" id="GO:0005737">
    <property type="term" value="C:cytoplasm"/>
    <property type="evidence" value="ECO:0007669"/>
    <property type="project" value="TreeGrafter"/>
</dbReference>
<dbReference type="Pfam" id="PF00343">
    <property type="entry name" value="Phosphorylase"/>
    <property type="match status" value="1"/>
</dbReference>
<dbReference type="AlphaFoldDB" id="W1YHH2"/>
<feature type="non-terminal residue" evidence="2">
    <location>
        <position position="69"/>
    </location>
</feature>
<dbReference type="SUPFAM" id="SSF53756">
    <property type="entry name" value="UDP-Glycosyltransferase/glycogen phosphorylase"/>
    <property type="match status" value="1"/>
</dbReference>
<gene>
    <name evidence="2" type="ORF">Q604_UNBC04267G0001</name>
</gene>
<dbReference type="Gene3D" id="3.40.50.2000">
    <property type="entry name" value="Glycogen Phosphorylase B"/>
    <property type="match status" value="1"/>
</dbReference>
<dbReference type="InterPro" id="IPR000811">
    <property type="entry name" value="Glyco_trans_35"/>
</dbReference>
<comment type="caution">
    <text evidence="2">The sequence shown here is derived from an EMBL/GenBank/DDBJ whole genome shotgun (WGS) entry which is preliminary data.</text>
</comment>
<protein>
    <submittedName>
        <fullName evidence="2">Glycogen phosphorylase</fullName>
    </submittedName>
</protein>
<accession>W1YHH2</accession>
<comment type="similarity">
    <text evidence="1">Belongs to the glycogen phosphorylase family.</text>
</comment>
<evidence type="ECO:0000256" key="1">
    <source>
        <dbReference type="ARBA" id="ARBA00006047"/>
    </source>
</evidence>
<dbReference type="GO" id="GO:0030170">
    <property type="term" value="F:pyridoxal phosphate binding"/>
    <property type="evidence" value="ECO:0007669"/>
    <property type="project" value="TreeGrafter"/>
</dbReference>
<evidence type="ECO:0000313" key="2">
    <source>
        <dbReference type="EMBL" id="ETJ41791.1"/>
    </source>
</evidence>
<name>W1YHH2_9ZZZZ</name>
<dbReference type="GO" id="GO:0005980">
    <property type="term" value="P:glycogen catabolic process"/>
    <property type="evidence" value="ECO:0007669"/>
    <property type="project" value="TreeGrafter"/>
</dbReference>
<dbReference type="PANTHER" id="PTHR11468">
    <property type="entry name" value="GLYCOGEN PHOSPHORYLASE"/>
    <property type="match status" value="1"/>
</dbReference>